<dbReference type="EMBL" id="JACVVX010000015">
    <property type="protein sequence ID" value="MBD0417484.1"/>
    <property type="molecule type" value="Genomic_DNA"/>
</dbReference>
<proteinExistence type="predicted"/>
<feature type="compositionally biased region" description="Low complexity" evidence="1">
    <location>
        <begin position="106"/>
        <end position="120"/>
    </location>
</feature>
<feature type="region of interest" description="Disordered" evidence="1">
    <location>
        <begin position="98"/>
        <end position="120"/>
    </location>
</feature>
<gene>
    <name evidence="2" type="ORF">ICI42_22885</name>
</gene>
<dbReference type="RefSeq" id="WP_188166924.1">
    <property type="nucleotide sequence ID" value="NZ_JACVVX010000015.1"/>
</dbReference>
<comment type="caution">
    <text evidence="2">The sequence shown here is derived from an EMBL/GenBank/DDBJ whole genome shotgun (WGS) entry which is preliminary data.</text>
</comment>
<reference evidence="2" key="1">
    <citation type="submission" date="2020-09" db="EMBL/GenBank/DDBJ databases">
        <title>Genome seq and assembly of Tianweitania sp.</title>
        <authorList>
            <person name="Chhetri G."/>
        </authorList>
    </citation>
    <scope>NUCLEOTIDE SEQUENCE</scope>
    <source>
        <strain evidence="2">Rool2</strain>
    </source>
</reference>
<accession>A0A8J6PMQ6</accession>
<name>A0A8J6PMQ6_9HYPH</name>
<evidence type="ECO:0000256" key="1">
    <source>
        <dbReference type="SAM" id="MobiDB-lite"/>
    </source>
</evidence>
<evidence type="ECO:0000313" key="3">
    <source>
        <dbReference type="Proteomes" id="UP000643405"/>
    </source>
</evidence>
<sequence length="120" mass="13104">MDVQVLGSLADVHRDYWLMQNESFVSWGQRIAREVGGTPKIIGARAFLSPRNEGIAASGRPLTPIRATFAKNLIDTEISPIVSRPKYSKVTLSYFDRAKGERARPRSTPASPTSTPSSGS</sequence>
<evidence type="ECO:0000313" key="2">
    <source>
        <dbReference type="EMBL" id="MBD0417484.1"/>
    </source>
</evidence>
<dbReference type="Proteomes" id="UP000643405">
    <property type="component" value="Unassembled WGS sequence"/>
</dbReference>
<keyword evidence="3" id="KW-1185">Reference proteome</keyword>
<dbReference type="AlphaFoldDB" id="A0A8J6PMQ6"/>
<organism evidence="2 3">
    <name type="scientific">Oryzicola mucosus</name>
    <dbReference type="NCBI Taxonomy" id="2767425"/>
    <lineage>
        <taxon>Bacteria</taxon>
        <taxon>Pseudomonadati</taxon>
        <taxon>Pseudomonadota</taxon>
        <taxon>Alphaproteobacteria</taxon>
        <taxon>Hyphomicrobiales</taxon>
        <taxon>Phyllobacteriaceae</taxon>
        <taxon>Oryzicola</taxon>
    </lineage>
</organism>
<protein>
    <submittedName>
        <fullName evidence="2">Uncharacterized protein</fullName>
    </submittedName>
</protein>